<feature type="transmembrane region" description="Helical" evidence="8">
    <location>
        <begin position="46"/>
        <end position="68"/>
    </location>
</feature>
<evidence type="ECO:0000256" key="7">
    <source>
        <dbReference type="ARBA" id="ARBA00023136"/>
    </source>
</evidence>
<evidence type="ECO:0000313" key="11">
    <source>
        <dbReference type="Proteomes" id="UP000317648"/>
    </source>
</evidence>
<evidence type="ECO:0000256" key="5">
    <source>
        <dbReference type="ARBA" id="ARBA00022692"/>
    </source>
</evidence>
<keyword evidence="3" id="KW-1003">Cell membrane</keyword>
<keyword evidence="6 8" id="KW-1133">Transmembrane helix</keyword>
<dbReference type="CDD" id="cd06261">
    <property type="entry name" value="TM_PBP2"/>
    <property type="match status" value="2"/>
</dbReference>
<dbReference type="EMBL" id="CP036433">
    <property type="protein sequence ID" value="QDU98375.1"/>
    <property type="molecule type" value="Genomic_DNA"/>
</dbReference>
<accession>A0A518E2R0</accession>
<name>A0A518E2R0_9BACT</name>
<feature type="transmembrane region" description="Helical" evidence="8">
    <location>
        <begin position="126"/>
        <end position="145"/>
    </location>
</feature>
<reference evidence="10 11" key="1">
    <citation type="submission" date="2019-02" db="EMBL/GenBank/DDBJ databases">
        <title>Deep-cultivation of Planctomycetes and their phenomic and genomic characterization uncovers novel biology.</title>
        <authorList>
            <person name="Wiegand S."/>
            <person name="Jogler M."/>
            <person name="Boedeker C."/>
            <person name="Pinto D."/>
            <person name="Vollmers J."/>
            <person name="Rivas-Marin E."/>
            <person name="Kohn T."/>
            <person name="Peeters S.H."/>
            <person name="Heuer A."/>
            <person name="Rast P."/>
            <person name="Oberbeckmann S."/>
            <person name="Bunk B."/>
            <person name="Jeske O."/>
            <person name="Meyerdierks A."/>
            <person name="Storesund J.E."/>
            <person name="Kallscheuer N."/>
            <person name="Luecker S."/>
            <person name="Lage O.M."/>
            <person name="Pohl T."/>
            <person name="Merkel B.J."/>
            <person name="Hornburger P."/>
            <person name="Mueller R.-W."/>
            <person name="Bruemmer F."/>
            <person name="Labrenz M."/>
            <person name="Spormann A.M."/>
            <person name="Op den Camp H."/>
            <person name="Overmann J."/>
            <person name="Amann R."/>
            <person name="Jetten M.S.M."/>
            <person name="Mascher T."/>
            <person name="Medema M.H."/>
            <person name="Devos D.P."/>
            <person name="Kaster A.-K."/>
            <person name="Ovreas L."/>
            <person name="Rohde M."/>
            <person name="Galperin M.Y."/>
            <person name="Jogler C."/>
        </authorList>
    </citation>
    <scope>NUCLEOTIDE SEQUENCE [LARGE SCALE GENOMIC DNA]</scope>
    <source>
        <strain evidence="10 11">Pla85_3_4</strain>
    </source>
</reference>
<dbReference type="InterPro" id="IPR035906">
    <property type="entry name" value="MetI-like_sf"/>
</dbReference>
<dbReference type="GO" id="GO:0055085">
    <property type="term" value="P:transmembrane transport"/>
    <property type="evidence" value="ECO:0007669"/>
    <property type="project" value="InterPro"/>
</dbReference>
<keyword evidence="5 8" id="KW-0812">Transmembrane</keyword>
<feature type="transmembrane region" description="Helical" evidence="8">
    <location>
        <begin position="326"/>
        <end position="350"/>
    </location>
</feature>
<evidence type="ECO:0000256" key="4">
    <source>
        <dbReference type="ARBA" id="ARBA00022519"/>
    </source>
</evidence>
<dbReference type="PANTHER" id="PTHR43357:SF3">
    <property type="entry name" value="FE(3+)-TRANSPORT SYSTEM PERMEASE PROTEIN FBPB 2"/>
    <property type="match status" value="1"/>
</dbReference>
<protein>
    <submittedName>
        <fullName evidence="10">Putrescine transporter subunit: membrane component of ABC superfamily protein</fullName>
    </submittedName>
</protein>
<comment type="similarity">
    <text evidence="8">Belongs to the binding-protein-dependent transport system permease family.</text>
</comment>
<dbReference type="PROSITE" id="PS50928">
    <property type="entry name" value="ABC_TM1"/>
    <property type="match status" value="1"/>
</dbReference>
<dbReference type="Proteomes" id="UP000317648">
    <property type="component" value="Chromosome"/>
</dbReference>
<organism evidence="10 11">
    <name type="scientific">Lignipirellula cremea</name>
    <dbReference type="NCBI Taxonomy" id="2528010"/>
    <lineage>
        <taxon>Bacteria</taxon>
        <taxon>Pseudomonadati</taxon>
        <taxon>Planctomycetota</taxon>
        <taxon>Planctomycetia</taxon>
        <taxon>Pirellulales</taxon>
        <taxon>Pirellulaceae</taxon>
        <taxon>Lignipirellula</taxon>
    </lineage>
</organism>
<evidence type="ECO:0000256" key="6">
    <source>
        <dbReference type="ARBA" id="ARBA00022989"/>
    </source>
</evidence>
<keyword evidence="4" id="KW-0997">Cell inner membrane</keyword>
<feature type="transmembrane region" description="Helical" evidence="8">
    <location>
        <begin position="228"/>
        <end position="247"/>
    </location>
</feature>
<dbReference type="AlphaFoldDB" id="A0A518E2R0"/>
<dbReference type="OrthoDB" id="282704at2"/>
<dbReference type="KEGG" id="lcre:Pla8534_62430"/>
<evidence type="ECO:0000256" key="8">
    <source>
        <dbReference type="RuleBase" id="RU363032"/>
    </source>
</evidence>
<keyword evidence="11" id="KW-1185">Reference proteome</keyword>
<evidence type="ECO:0000256" key="1">
    <source>
        <dbReference type="ARBA" id="ARBA00004429"/>
    </source>
</evidence>
<feature type="domain" description="ABC transmembrane type-1" evidence="9">
    <location>
        <begin position="326"/>
        <end position="519"/>
    </location>
</feature>
<dbReference type="Pfam" id="PF00528">
    <property type="entry name" value="BPD_transp_1"/>
    <property type="match status" value="1"/>
</dbReference>
<dbReference type="InterPro" id="IPR000515">
    <property type="entry name" value="MetI-like"/>
</dbReference>
<feature type="transmembrane region" description="Helical" evidence="8">
    <location>
        <begin position="268"/>
        <end position="289"/>
    </location>
</feature>
<dbReference type="GO" id="GO:0005886">
    <property type="term" value="C:plasma membrane"/>
    <property type="evidence" value="ECO:0007669"/>
    <property type="project" value="UniProtKB-SubCell"/>
</dbReference>
<gene>
    <name evidence="10" type="ORF">Pla8534_62430</name>
</gene>
<feature type="transmembrane region" description="Helical" evidence="8">
    <location>
        <begin position="506"/>
        <end position="526"/>
    </location>
</feature>
<dbReference type="RefSeq" id="WP_145057578.1">
    <property type="nucleotide sequence ID" value="NZ_CP036433.1"/>
</dbReference>
<feature type="transmembrane region" description="Helical" evidence="8">
    <location>
        <begin position="452"/>
        <end position="477"/>
    </location>
</feature>
<keyword evidence="7 8" id="KW-0472">Membrane</keyword>
<keyword evidence="2 8" id="KW-0813">Transport</keyword>
<feature type="transmembrane region" description="Helical" evidence="8">
    <location>
        <begin position="399"/>
        <end position="419"/>
    </location>
</feature>
<evidence type="ECO:0000256" key="2">
    <source>
        <dbReference type="ARBA" id="ARBA00022448"/>
    </source>
</evidence>
<sequence length="531" mass="55324">MPAPERSSASSFPRPALAGWLLLAAVVLLAGGLVDARTRMLAGNTLFLAAGSCLIALPLGGAAAWLLVRTNVPGRLLFAGCWGGMLLVPLYLQAAGWDAGFGRQGWHSLIFGSFAEPWLRGWQGAIWVHGMAAAPGACLLVGLGLGQVDRNWEEEGLLHGSGLEVFFAVTLRALVPWLGAAALWCLASVASEIAVTDLFQTPTFAEEIYLTLSLGTGWDASTLHVGPSAALLAGMTLLLLGAAVGLPPGDQDSRPPQRLPLGAFRLPAFLLLLLLTALLLGAPLGNLIYKAGALSEMVDGELVRSWSPGKTLKQVFGAFFLYRREFGATLGIGAGAATLAILVVAPWAWWGRTGGLRAVPGLLLTSAALAIPGPLVGLAVIGLLNQDSPWFIWLYDRTLAAPILAAAFRGAPFAFLLCWQGMRTLAPHTLEAAAADGASSLRQFWSIGLRHAGAAIAAAWLAAATVASGDLAATILVSPPGVDPLSRRIFGLIHAGVDDQVAAASLAAWLLAAGLTILLLGLIGFWRPEKP</sequence>
<feature type="transmembrane region" description="Helical" evidence="8">
    <location>
        <begin position="362"/>
        <end position="384"/>
    </location>
</feature>
<feature type="transmembrane region" description="Helical" evidence="8">
    <location>
        <begin position="165"/>
        <end position="190"/>
    </location>
</feature>
<evidence type="ECO:0000256" key="3">
    <source>
        <dbReference type="ARBA" id="ARBA00022475"/>
    </source>
</evidence>
<evidence type="ECO:0000259" key="9">
    <source>
        <dbReference type="PROSITE" id="PS50928"/>
    </source>
</evidence>
<proteinExistence type="inferred from homology"/>
<comment type="subcellular location">
    <subcellularLocation>
        <location evidence="1">Cell inner membrane</location>
        <topology evidence="1">Multi-pass membrane protein</topology>
    </subcellularLocation>
    <subcellularLocation>
        <location evidence="8">Cell membrane</location>
        <topology evidence="8">Multi-pass membrane protein</topology>
    </subcellularLocation>
</comment>
<dbReference type="Gene3D" id="1.10.3720.10">
    <property type="entry name" value="MetI-like"/>
    <property type="match status" value="2"/>
</dbReference>
<dbReference type="SUPFAM" id="SSF161098">
    <property type="entry name" value="MetI-like"/>
    <property type="match status" value="2"/>
</dbReference>
<dbReference type="PANTHER" id="PTHR43357">
    <property type="entry name" value="INNER MEMBRANE ABC TRANSPORTER PERMEASE PROTEIN YDCV"/>
    <property type="match status" value="1"/>
</dbReference>
<evidence type="ECO:0000313" key="10">
    <source>
        <dbReference type="EMBL" id="QDU98375.1"/>
    </source>
</evidence>